<proteinExistence type="predicted"/>
<dbReference type="InterPro" id="IPR006020">
    <property type="entry name" value="PTB/PI_dom"/>
</dbReference>
<reference evidence="3" key="1">
    <citation type="journal article" date="2023" name="Science">
        <title>Genome structures resolve the early diversification of teleost fishes.</title>
        <authorList>
            <person name="Parey E."/>
            <person name="Louis A."/>
            <person name="Montfort J."/>
            <person name="Bouchez O."/>
            <person name="Roques C."/>
            <person name="Iampietro C."/>
            <person name="Lluch J."/>
            <person name="Castinel A."/>
            <person name="Donnadieu C."/>
            <person name="Desvignes T."/>
            <person name="Floi Bucao C."/>
            <person name="Jouanno E."/>
            <person name="Wen M."/>
            <person name="Mejri S."/>
            <person name="Dirks R."/>
            <person name="Jansen H."/>
            <person name="Henkel C."/>
            <person name="Chen W.J."/>
            <person name="Zahm M."/>
            <person name="Cabau C."/>
            <person name="Klopp C."/>
            <person name="Thompson A.W."/>
            <person name="Robinson-Rechavi M."/>
            <person name="Braasch I."/>
            <person name="Lecointre G."/>
            <person name="Bobe J."/>
            <person name="Postlethwait J.H."/>
            <person name="Berthelot C."/>
            <person name="Roest Crollius H."/>
            <person name="Guiguen Y."/>
        </authorList>
    </citation>
    <scope>NUCLEOTIDE SEQUENCE</scope>
    <source>
        <strain evidence="3">NC1722</strain>
    </source>
</reference>
<evidence type="ECO:0000259" key="2">
    <source>
        <dbReference type="PROSITE" id="PS01179"/>
    </source>
</evidence>
<name>A0AAD7RQP7_9TELE</name>
<dbReference type="PANTHER" id="PTHR47695:SF4">
    <property type="entry name" value="DISABLED HOMOLOG 1"/>
    <property type="match status" value="1"/>
</dbReference>
<evidence type="ECO:0000256" key="1">
    <source>
        <dbReference type="SAM" id="MobiDB-lite"/>
    </source>
</evidence>
<dbReference type="FunFam" id="2.30.29.30:FF:000589">
    <property type="entry name" value="disabled homolog 1 isoform X5"/>
    <property type="match status" value="1"/>
</dbReference>
<dbReference type="PROSITE" id="PS01179">
    <property type="entry name" value="PID"/>
    <property type="match status" value="1"/>
</dbReference>
<dbReference type="PANTHER" id="PTHR47695">
    <property type="entry name" value="PID DOMAIN-CONTAINING PROTEIN"/>
    <property type="match status" value="1"/>
</dbReference>
<evidence type="ECO:0000313" key="3">
    <source>
        <dbReference type="EMBL" id="KAJ8388480.1"/>
    </source>
</evidence>
<dbReference type="SUPFAM" id="SSF50729">
    <property type="entry name" value="PH domain-like"/>
    <property type="match status" value="1"/>
</dbReference>
<organism evidence="3 4">
    <name type="scientific">Aldrovandia affinis</name>
    <dbReference type="NCBI Taxonomy" id="143900"/>
    <lineage>
        <taxon>Eukaryota</taxon>
        <taxon>Metazoa</taxon>
        <taxon>Chordata</taxon>
        <taxon>Craniata</taxon>
        <taxon>Vertebrata</taxon>
        <taxon>Euteleostomi</taxon>
        <taxon>Actinopterygii</taxon>
        <taxon>Neopterygii</taxon>
        <taxon>Teleostei</taxon>
        <taxon>Notacanthiformes</taxon>
        <taxon>Halosauridae</taxon>
        <taxon>Aldrovandia</taxon>
    </lineage>
</organism>
<feature type="region of interest" description="Disordered" evidence="1">
    <location>
        <begin position="167"/>
        <end position="187"/>
    </location>
</feature>
<dbReference type="InterPro" id="IPR048559">
    <property type="entry name" value="DAB1/2_SBM"/>
</dbReference>
<keyword evidence="4" id="KW-1185">Reference proteome</keyword>
<protein>
    <recommendedName>
        <fullName evidence="2">PID domain-containing protein</fullName>
    </recommendedName>
</protein>
<dbReference type="Gene3D" id="2.30.29.30">
    <property type="entry name" value="Pleckstrin-homology domain (PH domain)/Phosphotyrosine-binding domain (PTB)"/>
    <property type="match status" value="1"/>
</dbReference>
<dbReference type="GO" id="GO:0005737">
    <property type="term" value="C:cytoplasm"/>
    <property type="evidence" value="ECO:0007669"/>
    <property type="project" value="TreeGrafter"/>
</dbReference>
<gene>
    <name evidence="3" type="ORF">AAFF_G00133560</name>
</gene>
<dbReference type="EMBL" id="JAINUG010000194">
    <property type="protein sequence ID" value="KAJ8388480.1"/>
    <property type="molecule type" value="Genomic_DNA"/>
</dbReference>
<feature type="domain" description="PID" evidence="2">
    <location>
        <begin position="22"/>
        <end position="86"/>
    </location>
</feature>
<evidence type="ECO:0000313" key="4">
    <source>
        <dbReference type="Proteomes" id="UP001221898"/>
    </source>
</evidence>
<sequence>MGHLGHSGQDRSEAGLIKRFKGDGIRYKAKLIGIDEVTAARGDKLCQDSMMKLKGIAAAARSKGEHKQKVFLTVSFGGIKIFDEKSGVSRTNRAAQRNAEGSGALTDGAGGVGGLYDTWLRLMGGDSCGGALTSQRTLWRRALDLSQRGRGSPVCLQSVELQPRRKFDVGRPGTRGERFSPPTARAC</sequence>
<dbReference type="AlphaFoldDB" id="A0AAD7RQP7"/>
<feature type="compositionally biased region" description="Basic and acidic residues" evidence="1">
    <location>
        <begin position="167"/>
        <end position="178"/>
    </location>
</feature>
<dbReference type="Pfam" id="PF21792">
    <property type="entry name" value="DAB2_SBM"/>
    <property type="match status" value="1"/>
</dbReference>
<dbReference type="GO" id="GO:0001764">
    <property type="term" value="P:neuron migration"/>
    <property type="evidence" value="ECO:0007669"/>
    <property type="project" value="TreeGrafter"/>
</dbReference>
<comment type="caution">
    <text evidence="3">The sequence shown here is derived from an EMBL/GenBank/DDBJ whole genome shotgun (WGS) entry which is preliminary data.</text>
</comment>
<dbReference type="InterPro" id="IPR011993">
    <property type="entry name" value="PH-like_dom_sf"/>
</dbReference>
<dbReference type="Proteomes" id="UP001221898">
    <property type="component" value="Unassembled WGS sequence"/>
</dbReference>
<accession>A0AAD7RQP7</accession>